<feature type="compositionally biased region" description="Basic and acidic residues" evidence="1">
    <location>
        <begin position="11"/>
        <end position="25"/>
    </location>
</feature>
<protein>
    <submittedName>
        <fullName evidence="2">Uncharacterized protein</fullName>
    </submittedName>
</protein>
<accession>A0A8T0VLU3</accession>
<proteinExistence type="predicted"/>
<dbReference type="AlphaFoldDB" id="A0A8T0VLU3"/>
<keyword evidence="3" id="KW-1185">Reference proteome</keyword>
<organism evidence="2 3">
    <name type="scientific">Panicum virgatum</name>
    <name type="common">Blackwell switchgrass</name>
    <dbReference type="NCBI Taxonomy" id="38727"/>
    <lineage>
        <taxon>Eukaryota</taxon>
        <taxon>Viridiplantae</taxon>
        <taxon>Streptophyta</taxon>
        <taxon>Embryophyta</taxon>
        <taxon>Tracheophyta</taxon>
        <taxon>Spermatophyta</taxon>
        <taxon>Magnoliopsida</taxon>
        <taxon>Liliopsida</taxon>
        <taxon>Poales</taxon>
        <taxon>Poaceae</taxon>
        <taxon>PACMAD clade</taxon>
        <taxon>Panicoideae</taxon>
        <taxon>Panicodae</taxon>
        <taxon>Paniceae</taxon>
        <taxon>Panicinae</taxon>
        <taxon>Panicum</taxon>
        <taxon>Panicum sect. Hiantes</taxon>
    </lineage>
</organism>
<feature type="region of interest" description="Disordered" evidence="1">
    <location>
        <begin position="132"/>
        <end position="173"/>
    </location>
</feature>
<gene>
    <name evidence="2" type="ORF">PVAP13_2NG396903</name>
</gene>
<evidence type="ECO:0000313" key="3">
    <source>
        <dbReference type="Proteomes" id="UP000823388"/>
    </source>
</evidence>
<dbReference type="EMBL" id="CM029040">
    <property type="protein sequence ID" value="KAG2635665.1"/>
    <property type="molecule type" value="Genomic_DNA"/>
</dbReference>
<evidence type="ECO:0000313" key="2">
    <source>
        <dbReference type="EMBL" id="KAG2635665.1"/>
    </source>
</evidence>
<comment type="caution">
    <text evidence="2">The sequence shown here is derived from an EMBL/GenBank/DDBJ whole genome shotgun (WGS) entry which is preliminary data.</text>
</comment>
<name>A0A8T0VLU3_PANVG</name>
<evidence type="ECO:0000256" key="1">
    <source>
        <dbReference type="SAM" id="MobiDB-lite"/>
    </source>
</evidence>
<feature type="region of interest" description="Disordered" evidence="1">
    <location>
        <begin position="1"/>
        <end position="25"/>
    </location>
</feature>
<sequence length="173" mass="18941">MVNGGVDLESDDRRERAQPSTSEEKASLLRGPCALCSHCHRRPATQRPFPCPCDLLLLEGWLVQRNAFCGCCVSCALLAACRWRRCAAGGEDSARDQGELRGISEQRHTAVVLPERAARSWRRARRAVRPLGAGHPQGCPLSSSTCIQPSSPTRRTRRLDLSRALSSSLHGKA</sequence>
<feature type="compositionally biased region" description="Low complexity" evidence="1">
    <location>
        <begin position="162"/>
        <end position="173"/>
    </location>
</feature>
<dbReference type="Proteomes" id="UP000823388">
    <property type="component" value="Chromosome 2N"/>
</dbReference>
<reference evidence="2" key="1">
    <citation type="submission" date="2020-05" db="EMBL/GenBank/DDBJ databases">
        <title>WGS assembly of Panicum virgatum.</title>
        <authorList>
            <person name="Lovell J.T."/>
            <person name="Jenkins J."/>
            <person name="Shu S."/>
            <person name="Juenger T.E."/>
            <person name="Schmutz J."/>
        </authorList>
    </citation>
    <scope>NUCLEOTIDE SEQUENCE</scope>
    <source>
        <strain evidence="2">AP13</strain>
    </source>
</reference>